<dbReference type="PANTHER" id="PTHR31377">
    <property type="entry name" value="AGMATINE DEIMINASE-RELATED"/>
    <property type="match status" value="1"/>
</dbReference>
<keyword evidence="3" id="KW-0378">Hydrolase</keyword>
<gene>
    <name evidence="5" type="ORF">ACFL27_14965</name>
</gene>
<proteinExistence type="predicted"/>
<dbReference type="InterPro" id="IPR002884">
    <property type="entry name" value="P_dom"/>
</dbReference>
<evidence type="ECO:0000256" key="1">
    <source>
        <dbReference type="ARBA" id="ARBA00022670"/>
    </source>
</evidence>
<organism evidence="5 6">
    <name type="scientific">candidate division CSSED10-310 bacterium</name>
    <dbReference type="NCBI Taxonomy" id="2855610"/>
    <lineage>
        <taxon>Bacteria</taxon>
        <taxon>Bacteria division CSSED10-310</taxon>
    </lineage>
</organism>
<dbReference type="Pfam" id="PF01364">
    <property type="entry name" value="Peptidase_C25"/>
    <property type="match status" value="1"/>
</dbReference>
<feature type="domain" description="P/Homo B" evidence="4">
    <location>
        <begin position="946"/>
        <end position="1077"/>
    </location>
</feature>
<evidence type="ECO:0000256" key="3">
    <source>
        <dbReference type="ARBA" id="ARBA00022801"/>
    </source>
</evidence>
<dbReference type="InterPro" id="IPR029030">
    <property type="entry name" value="Caspase-like_dom_sf"/>
</dbReference>
<evidence type="ECO:0000259" key="4">
    <source>
        <dbReference type="PROSITE" id="PS51829"/>
    </source>
</evidence>
<dbReference type="InterPro" id="IPR008979">
    <property type="entry name" value="Galactose-bd-like_sf"/>
</dbReference>
<dbReference type="Pfam" id="PF19190">
    <property type="entry name" value="BACON_2"/>
    <property type="match status" value="1"/>
</dbReference>
<name>A0ABV6YZ70_UNCC1</name>
<keyword evidence="2" id="KW-0732">Signal</keyword>
<protein>
    <submittedName>
        <fullName evidence="5">C25 family cysteine peptidase</fullName>
    </submittedName>
</protein>
<dbReference type="EMBL" id="JBHPBY010000194">
    <property type="protein sequence ID" value="MFC1851495.1"/>
    <property type="molecule type" value="Genomic_DNA"/>
</dbReference>
<comment type="caution">
    <text evidence="5">The sequence shown here is derived from an EMBL/GenBank/DDBJ whole genome shotgun (WGS) entry which is preliminary data.</text>
</comment>
<sequence length="1078" mass="115966">YESTSRNAESRYSPLGETGDMLIICHDAWLPNIQSLVAHKNNNMGINTTAVGVSTIGNNSTSIKSYIQNVYNTSDLAFVLLVGDQAQVATPSASGGASDPSYSKLSGSDDYPDILVGRFSAESAGDVDTQVQRTIEYEQMPATQQDWFKKGVGIGSAEGPGHDNEYDYQHIDNIRADLLGYDYTLVDQVYDPGASASQVSAAVNAGRGIINYCGHGSTTSWGTTGFSTTSINALTNDNMLPFIFDVACVNGEFDGPTCFAEAWMRATNGSEPTGAIGIYASSINQSWSPPMDGQDEMNDLLVAEAYFSFGAICYAGSCKMIDMNGSGGVSMFDTWHVFGDPSVRVFGTGAPPTGMAVTPSSALSAEGDSGGPFSPNSITYTIENLNDTGINYSITHTQSWVSVSPASGYLSGHGTVNVTVSINSGANSLNDGTYTDTVQFINTTDNQGDTNRAVTLTVGGPAVQYSWNMDSNPGWSTQGLWAWGQPTGGGGAYGNPDPTSGHTGNNVFGYNLSGDYENSLAETHLTTGALDCTGLAQVTLKFWRWLGVEQPSYDHAYLRVSTNGSTWTTVWQNTAAVEDSGWSLQEYDISSVADGAATVYLRWTIGTTDGSWTYCGWNIDDVEIWAVGGGGVVDPPEINTPAEYEQNEGMFISWGSYTSVLAEMTATVTTGDPDAIVYIAVSGSSEQSSATSTLNSYGADMSQVEFITYNTDTVWVRDYGPRFVMDGTTRTIIDYEYNRPRPNDDAFPTFVGTQWGESVTDSPLEHGGGNLHFMGDEAFMSDLILDENPSYSEQDVKNHINQLHNVDLTIYPRFPASFDSTGHIDMWMIPVDDDEVIIGEYSASTGSPYTITENAVADLTARGYTVYRTPGWNSGGTHYTYTNAVIMNDVVMVPSYGSGNDSVALSVFQTAFPNRDIHMINCSDIIQAAGAIHCVMKHIPVGGNYTPTGNVYSSVDTPLSIPDNNSTGITSEIYINQSVNISELNVYIDITHTDISDLEIVLTSPSTTTALIHDQTGAGTENIEAWYDTEVLPVEPLTVFEGDNALGWWTLTVMDKSNNEVGTLNGWSLEINGQRLDR</sequence>
<reference evidence="5 6" key="1">
    <citation type="submission" date="2024-09" db="EMBL/GenBank/DDBJ databases">
        <title>Laminarin stimulates single cell rates of sulfate reduction while oxygen inhibits transcriptomic activity in coastal marine sediment.</title>
        <authorList>
            <person name="Lindsay M."/>
            <person name="Orcutt B."/>
            <person name="Emerson D."/>
            <person name="Stepanauskas R."/>
            <person name="D'Angelo T."/>
        </authorList>
    </citation>
    <scope>NUCLEOTIDE SEQUENCE [LARGE SCALE GENOMIC DNA]</scope>
    <source>
        <strain evidence="5">SAG AM-311-K15</strain>
    </source>
</reference>
<dbReference type="SUPFAM" id="SSF55909">
    <property type="entry name" value="Pentein"/>
    <property type="match status" value="1"/>
</dbReference>
<dbReference type="InterPro" id="IPR024361">
    <property type="entry name" value="BACON"/>
</dbReference>
<dbReference type="InterPro" id="IPR029031">
    <property type="entry name" value="Gingipain_N_sf"/>
</dbReference>
<dbReference type="InterPro" id="IPR001769">
    <property type="entry name" value="Gingipain"/>
</dbReference>
<keyword evidence="6" id="KW-1185">Reference proteome</keyword>
<dbReference type="PROSITE" id="PS51829">
    <property type="entry name" value="P_HOMO_B"/>
    <property type="match status" value="1"/>
</dbReference>
<evidence type="ECO:0000313" key="5">
    <source>
        <dbReference type="EMBL" id="MFC1851495.1"/>
    </source>
</evidence>
<dbReference type="Gene3D" id="2.60.120.260">
    <property type="entry name" value="Galactose-binding domain-like"/>
    <property type="match status" value="2"/>
</dbReference>
<dbReference type="Pfam" id="PF04371">
    <property type="entry name" value="PAD_porph"/>
    <property type="match status" value="1"/>
</dbReference>
<feature type="non-terminal residue" evidence="5">
    <location>
        <position position="1"/>
    </location>
</feature>
<evidence type="ECO:0000313" key="6">
    <source>
        <dbReference type="Proteomes" id="UP001594351"/>
    </source>
</evidence>
<dbReference type="PANTHER" id="PTHR31377:SF0">
    <property type="entry name" value="AGMATINE DEIMINASE-RELATED"/>
    <property type="match status" value="1"/>
</dbReference>
<dbReference type="SUPFAM" id="SSF52129">
    <property type="entry name" value="Caspase-like"/>
    <property type="match status" value="1"/>
</dbReference>
<accession>A0ABV6YZ70</accession>
<dbReference type="InterPro" id="IPR007466">
    <property type="entry name" value="Peptidyl-Arg-deiminase_porph"/>
</dbReference>
<dbReference type="Gene3D" id="3.40.50.10390">
    <property type="entry name" value="Gingipain r, domain 1"/>
    <property type="match status" value="1"/>
</dbReference>
<keyword evidence="1" id="KW-0645">Protease</keyword>
<dbReference type="Gene3D" id="3.40.50.1460">
    <property type="match status" value="1"/>
</dbReference>
<dbReference type="Gene3D" id="3.75.10.10">
    <property type="entry name" value="L-arginine/glycine Amidinotransferase, Chain A"/>
    <property type="match status" value="1"/>
</dbReference>
<evidence type="ECO:0000256" key="2">
    <source>
        <dbReference type="ARBA" id="ARBA00022729"/>
    </source>
</evidence>
<dbReference type="SUPFAM" id="SSF49785">
    <property type="entry name" value="Galactose-binding domain-like"/>
    <property type="match status" value="1"/>
</dbReference>
<dbReference type="Pfam" id="PF01483">
    <property type="entry name" value="P_proprotein"/>
    <property type="match status" value="1"/>
</dbReference>
<dbReference type="Proteomes" id="UP001594351">
    <property type="component" value="Unassembled WGS sequence"/>
</dbReference>